<evidence type="ECO:0000313" key="1">
    <source>
        <dbReference type="EMBL" id="KAJ3805853.1"/>
    </source>
</evidence>
<dbReference type="EMBL" id="MU795519">
    <property type="protein sequence ID" value="KAJ3805853.1"/>
    <property type="molecule type" value="Genomic_DNA"/>
</dbReference>
<reference evidence="1" key="1">
    <citation type="submission" date="2022-09" db="EMBL/GenBank/DDBJ databases">
        <title>A Global Phylogenomic Analysis of the Shiitake Genus Lentinula.</title>
        <authorList>
            <consortium name="DOE Joint Genome Institute"/>
            <person name="Sierra-Patev S."/>
            <person name="Min B."/>
            <person name="Naranjo-Ortiz M."/>
            <person name="Looney B."/>
            <person name="Konkel Z."/>
            <person name="Slot J.C."/>
            <person name="Sakamoto Y."/>
            <person name="Steenwyk J.L."/>
            <person name="Rokas A."/>
            <person name="Carro J."/>
            <person name="Camarero S."/>
            <person name="Ferreira P."/>
            <person name="Molpeceres G."/>
            <person name="Ruiz-Duenas F.J."/>
            <person name="Serrano A."/>
            <person name="Henrissat B."/>
            <person name="Drula E."/>
            <person name="Hughes K.W."/>
            <person name="Mata J.L."/>
            <person name="Ishikawa N.K."/>
            <person name="Vargas-Isla R."/>
            <person name="Ushijima S."/>
            <person name="Smith C.A."/>
            <person name="Ahrendt S."/>
            <person name="Andreopoulos W."/>
            <person name="He G."/>
            <person name="Labutti K."/>
            <person name="Lipzen A."/>
            <person name="Ng V."/>
            <person name="Riley R."/>
            <person name="Sandor L."/>
            <person name="Barry K."/>
            <person name="Martinez A.T."/>
            <person name="Xiao Y."/>
            <person name="Gibbons J.G."/>
            <person name="Terashima K."/>
            <person name="Grigoriev I.V."/>
            <person name="Hibbett D.S."/>
        </authorList>
    </citation>
    <scope>NUCLEOTIDE SEQUENCE</scope>
    <source>
        <strain evidence="1">TMI1499</strain>
    </source>
</reference>
<name>A0ACC1TML7_9AGAR</name>
<comment type="caution">
    <text evidence="1">The sequence shown here is derived from an EMBL/GenBank/DDBJ whole genome shotgun (WGS) entry which is preliminary data.</text>
</comment>
<accession>A0ACC1TML7</accession>
<gene>
    <name evidence="1" type="ORF">F5876DRAFT_81331</name>
</gene>
<protein>
    <submittedName>
        <fullName evidence="1">Uncharacterized protein</fullName>
    </submittedName>
</protein>
<dbReference type="Proteomes" id="UP001163835">
    <property type="component" value="Unassembled WGS sequence"/>
</dbReference>
<proteinExistence type="predicted"/>
<evidence type="ECO:0000313" key="2">
    <source>
        <dbReference type="Proteomes" id="UP001163835"/>
    </source>
</evidence>
<organism evidence="1 2">
    <name type="scientific">Lentinula aff. lateritia</name>
    <dbReference type="NCBI Taxonomy" id="2804960"/>
    <lineage>
        <taxon>Eukaryota</taxon>
        <taxon>Fungi</taxon>
        <taxon>Dikarya</taxon>
        <taxon>Basidiomycota</taxon>
        <taxon>Agaricomycotina</taxon>
        <taxon>Agaricomycetes</taxon>
        <taxon>Agaricomycetidae</taxon>
        <taxon>Agaricales</taxon>
        <taxon>Marasmiineae</taxon>
        <taxon>Omphalotaceae</taxon>
        <taxon>Lentinula</taxon>
    </lineage>
</organism>
<keyword evidence="2" id="KW-1185">Reference proteome</keyword>
<sequence length="566" mass="63823">MTFNPRTYFNSCVLVLESPSSGHAHAEIKTVLRNQIKLYKDAPHGYYIGQDAQSNQYLFSFVRGDDSMKEFHDALVAWSAPKTPKDNRSSTILFSPVPMRTGQQSRNTSNSLMFNPQSRVQPSRMAGAEKKISPSTDQSHYVRQSDINSLLPLQEINIGSNVSSEGRRYFYYLRATVDDTTPGPRGLEFELPIDTVQAPRDLYEMSQKVSKYGHNGYVGLRDGPLKSDVVVTLRGWDWEKKDHSPRGFKIHDGFDFATAANEDIILDGYDGNIGLGPRQGDIQTGTSRSFLASLTTTRQIADSSMFIIRLVHPDDLDNAPMDCNLFNIISFGPGFPFQAPVNPDAYFSSPIPTISKDITGAARPGKWMVKLLRIGISSTDRNDYSWIDMDSPQTSLSIIQGIDILMDTGTPMTVFPDYVVAKIQSDENWLGSSRREQLDFSMNDRMYTRLARKKIRFEFKGEGHHPVGVTVSAKSFLAWYSKVEAGDNPKLHLCSIKGSHHQKEFALGQNWYWAAIIKHVSPREKRKFPFVQVMPNGYFFDYDTNKTVRPTDMILKPLPPRLGPTD</sequence>